<feature type="repeat" description="WD" evidence="3">
    <location>
        <begin position="195"/>
        <end position="237"/>
    </location>
</feature>
<dbReference type="PANTHER" id="PTHR43979:SF1">
    <property type="entry name" value="PRE-MRNA-PROCESSING FACTOR 17"/>
    <property type="match status" value="1"/>
</dbReference>
<dbReference type="InterPro" id="IPR032847">
    <property type="entry name" value="PRPF17"/>
</dbReference>
<dbReference type="InterPro" id="IPR001680">
    <property type="entry name" value="WD40_rpt"/>
</dbReference>
<evidence type="ECO:0000256" key="2">
    <source>
        <dbReference type="ARBA" id="ARBA00022737"/>
    </source>
</evidence>
<dbReference type="InterPro" id="IPR036322">
    <property type="entry name" value="WD40_repeat_dom_sf"/>
</dbReference>
<keyword evidence="6" id="KW-1185">Reference proteome</keyword>
<gene>
    <name evidence="5" type="primary">CDC40</name>
    <name evidence="5" type="ORF">CAAN4_H17480</name>
</gene>
<evidence type="ECO:0000256" key="4">
    <source>
        <dbReference type="SAM" id="MobiDB-lite"/>
    </source>
</evidence>
<feature type="region of interest" description="Disordered" evidence="4">
    <location>
        <begin position="80"/>
        <end position="156"/>
    </location>
</feature>
<evidence type="ECO:0000256" key="3">
    <source>
        <dbReference type="PROSITE-ProRule" id="PRU00221"/>
    </source>
</evidence>
<sequence length="492" mass="55174">MSLVPGYSSDSSGDSDAEVQLKPSGVEIPILPVSSLDPAPQVVHRDTLINSNIEPTINSFSGNYQKQFQDVSIYETLTKRSSKSNNDAAKKLKKRRKQKGNVEDDDYLGPWAGYQDSSEEEEIQQEDIKLNSNISNDHSVDSEFESESESESEPRSFTELFVPTTTNFMDPPQSVLMHKFPKTCYASKRITFKYSKIHEGGVTKLQLSPKSSHLLLSCGNDSKIFLWDVYRHKKLLRGYYGHTQAVRDISFDSTGTRFLSCSYDKWVILWDTESGEIISKYKMKSTPNVAIFNPHNELQFIVGLANHKIEHYDTSITEPNVPIQTYTHHIGAINSLTVVDDSTKFMSTADDKSVRFWEWQVNIPVKVIADPSSHSMPAAALLPPDGQFIALQSMDNTIQVIQGHGKFKFSSKKVFQGHNVAGYGIDVGFSADGKYIYSGDSRGFIYCWDWKSCRVVNKTKIDKLPITCLQAHPSEPSKTIVAGLSGQIYVCD</sequence>
<evidence type="ECO:0000313" key="5">
    <source>
        <dbReference type="EMBL" id="CAK7921713.1"/>
    </source>
</evidence>
<dbReference type="EMBL" id="OZ004260">
    <property type="protein sequence ID" value="CAK7921713.1"/>
    <property type="molecule type" value="Genomic_DNA"/>
</dbReference>
<proteinExistence type="predicted"/>
<dbReference type="Proteomes" id="UP001497600">
    <property type="component" value="Chromosome H"/>
</dbReference>
<dbReference type="SUPFAM" id="SSF50978">
    <property type="entry name" value="WD40 repeat-like"/>
    <property type="match status" value="1"/>
</dbReference>
<dbReference type="PROSITE" id="PS50294">
    <property type="entry name" value="WD_REPEATS_REGION"/>
    <property type="match status" value="2"/>
</dbReference>
<evidence type="ECO:0000256" key="1">
    <source>
        <dbReference type="ARBA" id="ARBA00022574"/>
    </source>
</evidence>
<keyword evidence="1 3" id="KW-0853">WD repeat</keyword>
<dbReference type="PROSITE" id="PS50082">
    <property type="entry name" value="WD_REPEATS_2"/>
    <property type="match status" value="3"/>
</dbReference>
<feature type="repeat" description="WD" evidence="3">
    <location>
        <begin position="239"/>
        <end position="280"/>
    </location>
</feature>
<dbReference type="InterPro" id="IPR019775">
    <property type="entry name" value="WD40_repeat_CS"/>
</dbReference>
<reference evidence="5 6" key="1">
    <citation type="submission" date="2024-01" db="EMBL/GenBank/DDBJ databases">
        <authorList>
            <consortium name="Genoscope - CEA"/>
            <person name="William W."/>
        </authorList>
    </citation>
    <scope>NUCLEOTIDE SEQUENCE [LARGE SCALE GENOMIC DNA]</scope>
    <source>
        <strain evidence="5 6">29B2s-10</strain>
    </source>
</reference>
<feature type="repeat" description="WD" evidence="3">
    <location>
        <begin position="326"/>
        <end position="358"/>
    </location>
</feature>
<dbReference type="SMART" id="SM00320">
    <property type="entry name" value="WD40"/>
    <property type="match status" value="6"/>
</dbReference>
<organism evidence="5 6">
    <name type="scientific">[Candida] anglica</name>
    <dbReference type="NCBI Taxonomy" id="148631"/>
    <lineage>
        <taxon>Eukaryota</taxon>
        <taxon>Fungi</taxon>
        <taxon>Dikarya</taxon>
        <taxon>Ascomycota</taxon>
        <taxon>Saccharomycotina</taxon>
        <taxon>Pichiomycetes</taxon>
        <taxon>Debaryomycetaceae</taxon>
        <taxon>Kurtzmaniella</taxon>
    </lineage>
</organism>
<name>A0ABP0ENU3_9ASCO</name>
<feature type="compositionally biased region" description="Acidic residues" evidence="4">
    <location>
        <begin position="142"/>
        <end position="151"/>
    </location>
</feature>
<dbReference type="PANTHER" id="PTHR43979">
    <property type="entry name" value="PRE-MRNA-PROCESSING FACTOR 17"/>
    <property type="match status" value="1"/>
</dbReference>
<feature type="region of interest" description="Disordered" evidence="4">
    <location>
        <begin position="1"/>
        <end position="23"/>
    </location>
</feature>
<protein>
    <submittedName>
        <fullName evidence="5">Pre-mRNA-processing factor 17</fullName>
    </submittedName>
</protein>
<evidence type="ECO:0000313" key="6">
    <source>
        <dbReference type="Proteomes" id="UP001497600"/>
    </source>
</evidence>
<dbReference type="Gene3D" id="2.130.10.10">
    <property type="entry name" value="YVTN repeat-like/Quinoprotein amine dehydrogenase"/>
    <property type="match status" value="1"/>
</dbReference>
<dbReference type="Pfam" id="PF00400">
    <property type="entry name" value="WD40"/>
    <property type="match status" value="4"/>
</dbReference>
<accession>A0ABP0ENU3</accession>
<keyword evidence="2" id="KW-0677">Repeat</keyword>
<dbReference type="InterPro" id="IPR015943">
    <property type="entry name" value="WD40/YVTN_repeat-like_dom_sf"/>
</dbReference>
<dbReference type="PROSITE" id="PS00678">
    <property type="entry name" value="WD_REPEATS_1"/>
    <property type="match status" value="1"/>
</dbReference>